<dbReference type="InterPro" id="IPR035965">
    <property type="entry name" value="PAS-like_dom_sf"/>
</dbReference>
<name>A0A0L0HEQ2_SPIPD</name>
<dbReference type="Gene3D" id="3.30.450.20">
    <property type="entry name" value="PAS domain"/>
    <property type="match status" value="1"/>
</dbReference>
<dbReference type="InParanoid" id="A0A0L0HEQ2"/>
<dbReference type="Proteomes" id="UP000053201">
    <property type="component" value="Unassembled WGS sequence"/>
</dbReference>
<dbReference type="Pfam" id="PF08670">
    <property type="entry name" value="MEKHLA"/>
    <property type="match status" value="1"/>
</dbReference>
<sequence length="161" mass="18409">MWYHTPTTLGNVHRAIVSFHHYFNQTLVPFTARPSKNELLKVADTVYALPFIFLTHTGTPTGGHDPIYNFGNEKALSVFGRTPAELLQFPSRLSAGPDERTRREDFMREVAVKGCVKDYDCIRVKKDGSPLKMWDGYVWNVRDESGEIVGQAAMFKKWQDQ</sequence>
<evidence type="ECO:0000313" key="3">
    <source>
        <dbReference type="Proteomes" id="UP000053201"/>
    </source>
</evidence>
<proteinExistence type="predicted"/>
<evidence type="ECO:0000313" key="2">
    <source>
        <dbReference type="EMBL" id="KNC99940.1"/>
    </source>
</evidence>
<dbReference type="EMBL" id="KQ257457">
    <property type="protein sequence ID" value="KNC99940.1"/>
    <property type="molecule type" value="Genomic_DNA"/>
</dbReference>
<evidence type="ECO:0000259" key="1">
    <source>
        <dbReference type="Pfam" id="PF08670"/>
    </source>
</evidence>
<dbReference type="RefSeq" id="XP_016607980.1">
    <property type="nucleotide sequence ID" value="XM_016753534.1"/>
</dbReference>
<dbReference type="SUPFAM" id="SSF55785">
    <property type="entry name" value="PYP-like sensor domain (PAS domain)"/>
    <property type="match status" value="1"/>
</dbReference>
<dbReference type="OrthoDB" id="2099666at2759"/>
<gene>
    <name evidence="2" type="ORF">SPPG_05313</name>
</gene>
<dbReference type="VEuPathDB" id="FungiDB:SPPG_05313"/>
<organism evidence="2 3">
    <name type="scientific">Spizellomyces punctatus (strain DAOM BR117)</name>
    <dbReference type="NCBI Taxonomy" id="645134"/>
    <lineage>
        <taxon>Eukaryota</taxon>
        <taxon>Fungi</taxon>
        <taxon>Fungi incertae sedis</taxon>
        <taxon>Chytridiomycota</taxon>
        <taxon>Chytridiomycota incertae sedis</taxon>
        <taxon>Chytridiomycetes</taxon>
        <taxon>Spizellomycetales</taxon>
        <taxon>Spizellomycetaceae</taxon>
        <taxon>Spizellomyces</taxon>
    </lineage>
</organism>
<dbReference type="eggNOG" id="ENOG502SAQ7">
    <property type="taxonomic scope" value="Eukaryota"/>
</dbReference>
<dbReference type="AlphaFoldDB" id="A0A0L0HEQ2"/>
<dbReference type="OMA" id="PINREER"/>
<accession>A0A0L0HEQ2</accession>
<feature type="domain" description="MEKHLA" evidence="1">
    <location>
        <begin position="16"/>
        <end position="159"/>
    </location>
</feature>
<reference evidence="2 3" key="1">
    <citation type="submission" date="2009-08" db="EMBL/GenBank/DDBJ databases">
        <title>The Genome Sequence of Spizellomyces punctatus strain DAOM BR117.</title>
        <authorList>
            <consortium name="The Broad Institute Genome Sequencing Platform"/>
            <person name="Russ C."/>
            <person name="Cuomo C."/>
            <person name="Shea T."/>
            <person name="Young S.K."/>
            <person name="Zeng Q."/>
            <person name="Koehrsen M."/>
            <person name="Haas B."/>
            <person name="Borodovsky M."/>
            <person name="Guigo R."/>
            <person name="Alvarado L."/>
            <person name="Berlin A."/>
            <person name="Bochicchio J."/>
            <person name="Borenstein D."/>
            <person name="Chapman S."/>
            <person name="Chen Z."/>
            <person name="Engels R."/>
            <person name="Freedman E."/>
            <person name="Gellesch M."/>
            <person name="Goldberg J."/>
            <person name="Griggs A."/>
            <person name="Gujja S."/>
            <person name="Heiman D."/>
            <person name="Hepburn T."/>
            <person name="Howarth C."/>
            <person name="Jen D."/>
            <person name="Larson L."/>
            <person name="Lewis B."/>
            <person name="Mehta T."/>
            <person name="Park D."/>
            <person name="Pearson M."/>
            <person name="Roberts A."/>
            <person name="Saif S."/>
            <person name="Shenoy N."/>
            <person name="Sisk P."/>
            <person name="Stolte C."/>
            <person name="Sykes S."/>
            <person name="Thomson T."/>
            <person name="Walk T."/>
            <person name="White J."/>
            <person name="Yandava C."/>
            <person name="Burger G."/>
            <person name="Gray M.W."/>
            <person name="Holland P.W.H."/>
            <person name="King N."/>
            <person name="Lang F.B.F."/>
            <person name="Roger A.J."/>
            <person name="Ruiz-Trillo I."/>
            <person name="Lander E."/>
            <person name="Nusbaum C."/>
        </authorList>
    </citation>
    <scope>NUCLEOTIDE SEQUENCE [LARGE SCALE GENOMIC DNA]</scope>
    <source>
        <strain evidence="2 3">DAOM BR117</strain>
    </source>
</reference>
<protein>
    <recommendedName>
        <fullName evidence="1">MEKHLA domain-containing protein</fullName>
    </recommendedName>
</protein>
<keyword evidence="3" id="KW-1185">Reference proteome</keyword>
<dbReference type="GeneID" id="27688699"/>
<dbReference type="InterPro" id="IPR013978">
    <property type="entry name" value="MEKHLA"/>
</dbReference>